<dbReference type="Proteomes" id="UP000244930">
    <property type="component" value="Chromosome"/>
</dbReference>
<dbReference type="KEGG" id="acom:CEW83_18790"/>
<evidence type="ECO:0000259" key="1">
    <source>
        <dbReference type="Pfam" id="PF00534"/>
    </source>
</evidence>
<proteinExistence type="predicted"/>
<feature type="domain" description="Glycosyltransferase subfamily 4-like N-terminal" evidence="2">
    <location>
        <begin position="84"/>
        <end position="215"/>
    </location>
</feature>
<keyword evidence="3" id="KW-0808">Transferase</keyword>
<protein>
    <submittedName>
        <fullName evidence="3">Glycosyl transferase family 1</fullName>
    </submittedName>
</protein>
<accession>A0A2U8GX57</accession>
<dbReference type="InterPro" id="IPR028098">
    <property type="entry name" value="Glyco_trans_4-like_N"/>
</dbReference>
<dbReference type="EMBL" id="CP022187">
    <property type="protein sequence ID" value="AWI77025.1"/>
    <property type="molecule type" value="Genomic_DNA"/>
</dbReference>
<dbReference type="Gene3D" id="3.40.50.2000">
    <property type="entry name" value="Glycogen Phosphorylase B"/>
    <property type="match status" value="2"/>
</dbReference>
<dbReference type="InterPro" id="IPR001296">
    <property type="entry name" value="Glyco_trans_1"/>
</dbReference>
<dbReference type="PANTHER" id="PTHR12526">
    <property type="entry name" value="GLYCOSYLTRANSFERASE"/>
    <property type="match status" value="1"/>
</dbReference>
<keyword evidence="4" id="KW-1185">Reference proteome</keyword>
<dbReference type="Pfam" id="PF00534">
    <property type="entry name" value="Glycos_transf_1"/>
    <property type="match status" value="1"/>
</dbReference>
<dbReference type="GO" id="GO:0016757">
    <property type="term" value="F:glycosyltransferase activity"/>
    <property type="evidence" value="ECO:0007669"/>
    <property type="project" value="InterPro"/>
</dbReference>
<dbReference type="AlphaFoldDB" id="A0A2U8GX57"/>
<evidence type="ECO:0000259" key="2">
    <source>
        <dbReference type="Pfam" id="PF13439"/>
    </source>
</evidence>
<feature type="domain" description="Glycosyl transferase family 1" evidence="1">
    <location>
        <begin position="230"/>
        <end position="393"/>
    </location>
</feature>
<dbReference type="RefSeq" id="WP_108950724.1">
    <property type="nucleotide sequence ID" value="NZ_CP022187.1"/>
</dbReference>
<organism evidence="3 4">
    <name type="scientific">Parazoarcus communis</name>
    <dbReference type="NCBI Taxonomy" id="41977"/>
    <lineage>
        <taxon>Bacteria</taxon>
        <taxon>Pseudomonadati</taxon>
        <taxon>Pseudomonadota</taxon>
        <taxon>Betaproteobacteria</taxon>
        <taxon>Rhodocyclales</taxon>
        <taxon>Zoogloeaceae</taxon>
        <taxon>Parazoarcus</taxon>
    </lineage>
</organism>
<dbReference type="SUPFAM" id="SSF53756">
    <property type="entry name" value="UDP-Glycosyltransferase/glycogen phosphorylase"/>
    <property type="match status" value="1"/>
</dbReference>
<name>A0A2U8GX57_9RHOO</name>
<evidence type="ECO:0000313" key="3">
    <source>
        <dbReference type="EMBL" id="AWI77025.1"/>
    </source>
</evidence>
<dbReference type="Pfam" id="PF13439">
    <property type="entry name" value="Glyco_transf_4"/>
    <property type="match status" value="1"/>
</dbReference>
<reference evidence="3 4" key="1">
    <citation type="submission" date="2017-06" db="EMBL/GenBank/DDBJ databases">
        <title>Azoarcus.</title>
        <authorList>
            <person name="Woo J.-H."/>
            <person name="Kim H.-S."/>
        </authorList>
    </citation>
    <scope>NUCLEOTIDE SEQUENCE [LARGE SCALE GENOMIC DNA]</scope>
    <source>
        <strain evidence="3 4">TSPY31</strain>
    </source>
</reference>
<evidence type="ECO:0000313" key="4">
    <source>
        <dbReference type="Proteomes" id="UP000244930"/>
    </source>
</evidence>
<sequence length="419" mass="46317">MTAAQALPQASEAHSEHLPCIAIFSTLFPSSIQPNAGLFIRERMFRMGRHAPLIVVAPQPWFPLQSLIRHFKPGYRPMPPRQEVQEGVTVLFPRFLAVPGLFRRLDGLSMALCTFTLMRRLRKERQVGIIDAHFAYPCGDAATRLGRWLKLPVTITLRGTESRHLADPALKPRVLQAVTAATRVFSVSDSLRQLMIRQGVSPEHISVVGNGVDLAKFRPISKLDARLQMAVPDDAPILISVGGLVERKGFHRVIELLPALLKHFPRLHYLVVGGPSPEGDMSVALREQVRGLGLEAHVTFTGSLPPDRLHVPLSAADVFVLPTRNEGWANVFLEAMACGLPVVTTDVGGNPEVINSPALGQIVPFGNASALEAAITAALENDWDRERIVQYAHDNTWDKRIDLLVRHFHQVLADYRAPN</sequence>
<gene>
    <name evidence="3" type="ORF">CEW83_18790</name>
</gene>